<evidence type="ECO:0000256" key="2">
    <source>
        <dbReference type="ARBA" id="ARBA00022771"/>
    </source>
</evidence>
<sequence length="442" mass="50055">MTPCIWSLLSVKGLEFINASGFSHHLKGLSLFQLIHPDEVLMAKRDLPRFTHSHFLSGSVTRCRLKDYTSHDFSPKSNAYIIVDIIMYVATGDTVLAFLHYADEETSNNMFKNSCGDHNNQHNMNSSNIFCALTLKESLIEQEDKQHSPSLSTSSSLSSIESSQQHQHECDSPRQFLYILDSQTKSVLLSWPDHYHDEIGDADYLISSLDDRPMLPGISCFRCVQRPSRTSASGQRLDSLIVEYGSVTFLLASLEKKNKQQHLNIPPPPPLPLPAQLSIPTKPVSLPCSPNKYNQLDEYPLRRTSEPYTTSNHSSPSHIHYAKPRKYQPYPTIPLENLLLPNNSDKQQQYLSSHHPKHHCQSCGTESSPEWRRGPTGHKTLCNACGLRYSRSVARQGKMAANQQKHHQLQQYQQQHSLFQMPNTPQHQSCSSITTSTSLSYF</sequence>
<dbReference type="Proteomes" id="UP001304243">
    <property type="component" value="Unassembled WGS sequence"/>
</dbReference>
<evidence type="ECO:0000313" key="7">
    <source>
        <dbReference type="EMBL" id="KAK4511874.1"/>
    </source>
</evidence>
<proteinExistence type="predicted"/>
<feature type="region of interest" description="Disordered" evidence="5">
    <location>
        <begin position="422"/>
        <end position="442"/>
    </location>
</feature>
<feature type="region of interest" description="Disordered" evidence="5">
    <location>
        <begin position="144"/>
        <end position="165"/>
    </location>
</feature>
<name>A0AAN7D8H6_9FUNG</name>
<dbReference type="PROSITE" id="PS50114">
    <property type="entry name" value="GATA_ZN_FINGER_2"/>
    <property type="match status" value="1"/>
</dbReference>
<comment type="caution">
    <text evidence="7">The sequence shown here is derived from an EMBL/GenBank/DDBJ whole genome shotgun (WGS) entry which is preliminary data.</text>
</comment>
<gene>
    <name evidence="7" type="ORF">ATC70_003873</name>
</gene>
<dbReference type="GO" id="GO:0006355">
    <property type="term" value="P:regulation of DNA-templated transcription"/>
    <property type="evidence" value="ECO:0007669"/>
    <property type="project" value="InterPro"/>
</dbReference>
<keyword evidence="2 4" id="KW-0863">Zinc-finger</keyword>
<reference evidence="7 8" key="1">
    <citation type="submission" date="2022-11" db="EMBL/GenBank/DDBJ databases">
        <title>Mucor velutinosus strain NIH1002 WGS.</title>
        <authorList>
            <person name="Subramanian P."/>
            <person name="Mullikin J.C."/>
            <person name="Segre J.A."/>
            <person name="Zelazny A.M."/>
        </authorList>
    </citation>
    <scope>NUCLEOTIDE SEQUENCE [LARGE SCALE GENOMIC DNA]</scope>
    <source>
        <strain evidence="7 8">NIH1002</strain>
    </source>
</reference>
<dbReference type="InterPro" id="IPR000679">
    <property type="entry name" value="Znf_GATA"/>
</dbReference>
<dbReference type="PANTHER" id="PTHR45658">
    <property type="entry name" value="GATA TRANSCRIPTION FACTOR"/>
    <property type="match status" value="1"/>
</dbReference>
<evidence type="ECO:0000256" key="1">
    <source>
        <dbReference type="ARBA" id="ARBA00022723"/>
    </source>
</evidence>
<dbReference type="AlphaFoldDB" id="A0AAN7D8H6"/>
<feature type="compositionally biased region" description="Low complexity" evidence="5">
    <location>
        <begin position="148"/>
        <end position="163"/>
    </location>
</feature>
<dbReference type="PROSITE" id="PS00344">
    <property type="entry name" value="GATA_ZN_FINGER_1"/>
    <property type="match status" value="1"/>
</dbReference>
<evidence type="ECO:0000259" key="6">
    <source>
        <dbReference type="PROSITE" id="PS50114"/>
    </source>
</evidence>
<dbReference type="SUPFAM" id="SSF57716">
    <property type="entry name" value="Glucocorticoid receptor-like (DNA-binding domain)"/>
    <property type="match status" value="1"/>
</dbReference>
<organism evidence="7 8">
    <name type="scientific">Mucor velutinosus</name>
    <dbReference type="NCBI Taxonomy" id="708070"/>
    <lineage>
        <taxon>Eukaryota</taxon>
        <taxon>Fungi</taxon>
        <taxon>Fungi incertae sedis</taxon>
        <taxon>Mucoromycota</taxon>
        <taxon>Mucoromycotina</taxon>
        <taxon>Mucoromycetes</taxon>
        <taxon>Mucorales</taxon>
        <taxon>Mucorineae</taxon>
        <taxon>Mucoraceae</taxon>
        <taxon>Mucor</taxon>
    </lineage>
</organism>
<dbReference type="SMART" id="SM00401">
    <property type="entry name" value="ZnF_GATA"/>
    <property type="match status" value="1"/>
</dbReference>
<keyword evidence="1" id="KW-0479">Metal-binding</keyword>
<dbReference type="InterPro" id="IPR013088">
    <property type="entry name" value="Znf_NHR/GATA"/>
</dbReference>
<feature type="compositionally biased region" description="Low complexity" evidence="5">
    <location>
        <begin position="429"/>
        <end position="442"/>
    </location>
</feature>
<dbReference type="InterPro" id="IPR051140">
    <property type="entry name" value="GATA_TF"/>
</dbReference>
<dbReference type="CDD" id="cd00202">
    <property type="entry name" value="ZnF_GATA"/>
    <property type="match status" value="1"/>
</dbReference>
<dbReference type="Pfam" id="PF00320">
    <property type="entry name" value="GATA"/>
    <property type="match status" value="1"/>
</dbReference>
<evidence type="ECO:0000256" key="4">
    <source>
        <dbReference type="PROSITE-ProRule" id="PRU00094"/>
    </source>
</evidence>
<dbReference type="EMBL" id="JASEJX010000025">
    <property type="protein sequence ID" value="KAK4511874.1"/>
    <property type="molecule type" value="Genomic_DNA"/>
</dbReference>
<dbReference type="GO" id="GO:0008270">
    <property type="term" value="F:zinc ion binding"/>
    <property type="evidence" value="ECO:0007669"/>
    <property type="project" value="UniProtKB-KW"/>
</dbReference>
<dbReference type="Gene3D" id="3.30.50.10">
    <property type="entry name" value="Erythroid Transcription Factor GATA-1, subunit A"/>
    <property type="match status" value="1"/>
</dbReference>
<keyword evidence="8" id="KW-1185">Reference proteome</keyword>
<dbReference type="RefSeq" id="XP_064678540.1">
    <property type="nucleotide sequence ID" value="XM_064823228.1"/>
</dbReference>
<dbReference type="GeneID" id="89947575"/>
<evidence type="ECO:0000313" key="8">
    <source>
        <dbReference type="Proteomes" id="UP001304243"/>
    </source>
</evidence>
<keyword evidence="3" id="KW-0862">Zinc</keyword>
<feature type="domain" description="GATA-type" evidence="6">
    <location>
        <begin position="354"/>
        <end position="389"/>
    </location>
</feature>
<dbReference type="GO" id="GO:0043565">
    <property type="term" value="F:sequence-specific DNA binding"/>
    <property type="evidence" value="ECO:0007669"/>
    <property type="project" value="InterPro"/>
</dbReference>
<accession>A0AAN7D8H6</accession>
<protein>
    <recommendedName>
        <fullName evidence="6">GATA-type domain-containing protein</fullName>
    </recommendedName>
</protein>
<evidence type="ECO:0000256" key="5">
    <source>
        <dbReference type="SAM" id="MobiDB-lite"/>
    </source>
</evidence>
<evidence type="ECO:0000256" key="3">
    <source>
        <dbReference type="ARBA" id="ARBA00022833"/>
    </source>
</evidence>